<dbReference type="Gene3D" id="1.20.920.10">
    <property type="entry name" value="Bromodomain-like"/>
    <property type="match status" value="1"/>
</dbReference>
<evidence type="ECO:0000256" key="2">
    <source>
        <dbReference type="PROSITE-ProRule" id="PRU00035"/>
    </source>
</evidence>
<dbReference type="SUPFAM" id="SSF47370">
    <property type="entry name" value="Bromodomain"/>
    <property type="match status" value="1"/>
</dbReference>
<feature type="compositionally biased region" description="Polar residues" evidence="3">
    <location>
        <begin position="238"/>
        <end position="248"/>
    </location>
</feature>
<dbReference type="OrthoDB" id="21449at2759"/>
<feature type="compositionally biased region" description="Low complexity" evidence="3">
    <location>
        <begin position="343"/>
        <end position="352"/>
    </location>
</feature>
<organism evidence="5 6">
    <name type="scientific">Aspergillus bertholletiae</name>
    <dbReference type="NCBI Taxonomy" id="1226010"/>
    <lineage>
        <taxon>Eukaryota</taxon>
        <taxon>Fungi</taxon>
        <taxon>Dikarya</taxon>
        <taxon>Ascomycota</taxon>
        <taxon>Pezizomycotina</taxon>
        <taxon>Eurotiomycetes</taxon>
        <taxon>Eurotiomycetidae</taxon>
        <taxon>Eurotiales</taxon>
        <taxon>Aspergillaceae</taxon>
        <taxon>Aspergillus</taxon>
        <taxon>Aspergillus subgen. Circumdati</taxon>
    </lineage>
</organism>
<feature type="compositionally biased region" description="Basic and acidic residues" evidence="3">
    <location>
        <begin position="574"/>
        <end position="617"/>
    </location>
</feature>
<dbReference type="PROSITE" id="PS50014">
    <property type="entry name" value="BROMODOMAIN_2"/>
    <property type="match status" value="1"/>
</dbReference>
<dbReference type="InterPro" id="IPR001487">
    <property type="entry name" value="Bromodomain"/>
</dbReference>
<feature type="compositionally biased region" description="Polar residues" evidence="3">
    <location>
        <begin position="456"/>
        <end position="480"/>
    </location>
</feature>
<accession>A0A5N7B9B7</accession>
<feature type="compositionally biased region" description="Pro residues" evidence="3">
    <location>
        <begin position="441"/>
        <end position="450"/>
    </location>
</feature>
<feature type="compositionally biased region" description="Basic and acidic residues" evidence="3">
    <location>
        <begin position="535"/>
        <end position="544"/>
    </location>
</feature>
<protein>
    <submittedName>
        <fullName evidence="5">Bromodomain-containing protein</fullName>
    </submittedName>
</protein>
<evidence type="ECO:0000259" key="4">
    <source>
        <dbReference type="PROSITE" id="PS50014"/>
    </source>
</evidence>
<reference evidence="5 6" key="1">
    <citation type="submission" date="2019-04" db="EMBL/GenBank/DDBJ databases">
        <title>Friends and foes A comparative genomics studyof 23 Aspergillus species from section Flavi.</title>
        <authorList>
            <consortium name="DOE Joint Genome Institute"/>
            <person name="Kjaerbolling I."/>
            <person name="Vesth T."/>
            <person name="Frisvad J.C."/>
            <person name="Nybo J.L."/>
            <person name="Theobald S."/>
            <person name="Kildgaard S."/>
            <person name="Isbrandt T."/>
            <person name="Kuo A."/>
            <person name="Sato A."/>
            <person name="Lyhne E.K."/>
            <person name="Kogle M.E."/>
            <person name="Wiebenga A."/>
            <person name="Kun R.S."/>
            <person name="Lubbers R.J."/>
            <person name="Makela M.R."/>
            <person name="Barry K."/>
            <person name="Chovatia M."/>
            <person name="Clum A."/>
            <person name="Daum C."/>
            <person name="Haridas S."/>
            <person name="He G."/>
            <person name="LaButti K."/>
            <person name="Lipzen A."/>
            <person name="Mondo S."/>
            <person name="Riley R."/>
            <person name="Salamov A."/>
            <person name="Simmons B.A."/>
            <person name="Magnuson J.K."/>
            <person name="Henrissat B."/>
            <person name="Mortensen U.H."/>
            <person name="Larsen T.O."/>
            <person name="Devries R.P."/>
            <person name="Grigoriev I.V."/>
            <person name="Machida M."/>
            <person name="Baker S.E."/>
            <person name="Andersen M.R."/>
        </authorList>
    </citation>
    <scope>NUCLEOTIDE SEQUENCE [LARGE SCALE GENOMIC DNA]</scope>
    <source>
        <strain evidence="5 6">IBT 29228</strain>
    </source>
</reference>
<dbReference type="Pfam" id="PF00439">
    <property type="entry name" value="Bromodomain"/>
    <property type="match status" value="1"/>
</dbReference>
<name>A0A5N7B9B7_9EURO</name>
<keyword evidence="1 2" id="KW-0103">Bromodomain</keyword>
<sequence>MPPLSAYTPFESLLFFQSLAALDSRPTNFGSISDVLRNNPFIRQNGAFDAGRLSPEALEELYTTLMRDGGNSADIIASLEPNGHHVESNGINPKKRKITSPRPDGLVDKGMSHTAIIPDLVSHLYARYKELVTREIRNEEVRYKEIKDEIERLQKEERETPKEPMPMPAVQKPTPQVPEPKHDPEPEPMDVDAKEETSAQTQPKDAGQPSVQLVPKADAKQPRVEPQGKKMDVPKQPLISTPHSTPVEQQRIPAQPAEHPQARPVPTQVQSELPLPPRAPQQQPSDPQPIPQTTPNPFQSQALNERQAAATPKQQPPLAPRDTPVNQAPTNVPAIQKSIPPSATQAPGTASGPAPPTTPSQALRNPNVPVISPAPQKPASAGRPTGKEGPPKTPAATTPRAPPQSSFQQWSLNPPPQTPRPASLHPIPEPSSQTTTGRPFLSPPPQPLPKPETKTTHQTPQPATVPSTPRPISTVVQSPAPSGYGTGYETPAAAAQALLYSESRGGRPRLTIATPGSLTPWKKTPRLSIPQSPRSPERPRREDVSPISEKAPSLMGSREATPEEPVPPPRKRGRNEGKGSGRGRDSELTGGDGDNKGGLKPKVEKRTRSTGKGRDRSAASSRSRGRSVLSRDEESESIYPGKIKHEMPSTPAGISEATEPEPRPSSGRKGTAASEDRPGRGRPKRKRAVSEALEAETLPPEINHISRIDPNQSTSYVLCARNFPRTGAPIMNDVTTHKHASIFTKPLTERDAPGYRDLIYRPQDLKSIKSSIHQGSKAVAAATEAANTPVADGESPAPNAGTPSKNAVLMLQKTEDVIPPKGIVNSAQLEKELIRMFTNAVMFNPLPQRGFGPAFPMTSDSGSRESTQVPELDEGGIINDTIEMFEDVEQAVTRWRAAERTADELASKSILSLRRGSASDLNTDSADEVKG</sequence>
<dbReference type="PANTHER" id="PTHR15398:SF4">
    <property type="entry name" value="BROMODOMAIN-CONTAINING PROTEIN 8 ISOFORM X1"/>
    <property type="match status" value="1"/>
</dbReference>
<keyword evidence="6" id="KW-1185">Reference proteome</keyword>
<feature type="region of interest" description="Disordered" evidence="3">
    <location>
        <begin position="154"/>
        <end position="693"/>
    </location>
</feature>
<dbReference type="GO" id="GO:0006325">
    <property type="term" value="P:chromatin organization"/>
    <property type="evidence" value="ECO:0007669"/>
    <property type="project" value="UniProtKB-ARBA"/>
</dbReference>
<proteinExistence type="predicted"/>
<evidence type="ECO:0000313" key="5">
    <source>
        <dbReference type="EMBL" id="KAE8378331.1"/>
    </source>
</evidence>
<feature type="compositionally biased region" description="Low complexity" evidence="3">
    <location>
        <begin position="618"/>
        <end position="628"/>
    </location>
</feature>
<dbReference type="AlphaFoldDB" id="A0A5N7B9B7"/>
<gene>
    <name evidence="5" type="ORF">BDV26DRAFT_190827</name>
</gene>
<evidence type="ECO:0000256" key="1">
    <source>
        <dbReference type="ARBA" id="ARBA00023117"/>
    </source>
</evidence>
<evidence type="ECO:0000313" key="6">
    <source>
        <dbReference type="Proteomes" id="UP000326198"/>
    </source>
</evidence>
<feature type="region of interest" description="Disordered" evidence="3">
    <location>
        <begin position="84"/>
        <end position="107"/>
    </location>
</feature>
<feature type="domain" description="Bromo" evidence="4">
    <location>
        <begin position="735"/>
        <end position="844"/>
    </location>
</feature>
<dbReference type="InterPro" id="IPR036427">
    <property type="entry name" value="Bromodomain-like_sf"/>
</dbReference>
<dbReference type="PANTHER" id="PTHR15398">
    <property type="entry name" value="BROMODOMAIN-CONTAINING PROTEIN 8"/>
    <property type="match status" value="1"/>
</dbReference>
<dbReference type="Proteomes" id="UP000326198">
    <property type="component" value="Unassembled WGS sequence"/>
</dbReference>
<dbReference type="EMBL" id="ML736209">
    <property type="protein sequence ID" value="KAE8378331.1"/>
    <property type="molecule type" value="Genomic_DNA"/>
</dbReference>
<feature type="compositionally biased region" description="Basic and acidic residues" evidence="3">
    <location>
        <begin position="217"/>
        <end position="233"/>
    </location>
</feature>
<feature type="compositionally biased region" description="Basic and acidic residues" evidence="3">
    <location>
        <begin position="179"/>
        <end position="197"/>
    </location>
</feature>
<evidence type="ECO:0000256" key="3">
    <source>
        <dbReference type="SAM" id="MobiDB-lite"/>
    </source>
</evidence>
<dbReference type="GO" id="GO:0035267">
    <property type="term" value="C:NuA4 histone acetyltransferase complex"/>
    <property type="evidence" value="ECO:0007669"/>
    <property type="project" value="TreeGrafter"/>
</dbReference>